<keyword evidence="7" id="KW-1185">Reference proteome</keyword>
<feature type="region of interest" description="Disordered" evidence="2">
    <location>
        <begin position="257"/>
        <end position="287"/>
    </location>
</feature>
<accession>A0AAD8U2U1</accession>
<dbReference type="Gene3D" id="3.30.70.270">
    <property type="match status" value="1"/>
</dbReference>
<dbReference type="GO" id="GO:0003824">
    <property type="term" value="F:catalytic activity"/>
    <property type="evidence" value="ECO:0007669"/>
    <property type="project" value="UniProtKB-KW"/>
</dbReference>
<dbReference type="PANTHER" id="PTHR37984">
    <property type="entry name" value="PROTEIN CBG26694"/>
    <property type="match status" value="1"/>
</dbReference>
<reference evidence="6" key="1">
    <citation type="submission" date="2023-07" db="EMBL/GenBank/DDBJ databases">
        <title>A chromosome-level genome assembly of Lolium multiflorum.</title>
        <authorList>
            <person name="Chen Y."/>
            <person name="Copetti D."/>
            <person name="Kolliker R."/>
            <person name="Studer B."/>
        </authorList>
    </citation>
    <scope>NUCLEOTIDE SEQUENCE</scope>
    <source>
        <strain evidence="6">02402/16</strain>
        <tissue evidence="6">Leaf</tissue>
    </source>
</reference>
<keyword evidence="1" id="KW-0511">Multifunctional enzyme</keyword>
<dbReference type="InterPro" id="IPR012337">
    <property type="entry name" value="RNaseH-like_sf"/>
</dbReference>
<dbReference type="SUPFAM" id="SSF56672">
    <property type="entry name" value="DNA/RNA polymerases"/>
    <property type="match status" value="1"/>
</dbReference>
<dbReference type="InterPro" id="IPR043502">
    <property type="entry name" value="DNA/RNA_pol_sf"/>
</dbReference>
<gene>
    <name evidence="6" type="ORF">QYE76_015617</name>
</gene>
<evidence type="ECO:0000256" key="1">
    <source>
        <dbReference type="ARBA" id="ARBA00023268"/>
    </source>
</evidence>
<feature type="domain" description="Reverse transcriptase/retrotransposon-derived protein RNase H-like" evidence="4">
    <location>
        <begin position="349"/>
        <end position="400"/>
    </location>
</feature>
<dbReference type="PANTHER" id="PTHR37984:SF5">
    <property type="entry name" value="PROTEIN NYNRIN-LIKE"/>
    <property type="match status" value="1"/>
</dbReference>
<dbReference type="InterPro" id="IPR043128">
    <property type="entry name" value="Rev_trsase/Diguanyl_cyclase"/>
</dbReference>
<dbReference type="Gene3D" id="3.30.420.10">
    <property type="entry name" value="Ribonuclease H-like superfamily/Ribonuclease H"/>
    <property type="match status" value="1"/>
</dbReference>
<feature type="region of interest" description="Disordered" evidence="2">
    <location>
        <begin position="1"/>
        <end position="39"/>
    </location>
</feature>
<feature type="domain" description="Retrotransposon gag" evidence="3">
    <location>
        <begin position="128"/>
        <end position="223"/>
    </location>
</feature>
<evidence type="ECO:0000256" key="2">
    <source>
        <dbReference type="SAM" id="MobiDB-lite"/>
    </source>
</evidence>
<feature type="domain" description="Integrase zinc-binding" evidence="5">
    <location>
        <begin position="534"/>
        <end position="590"/>
    </location>
</feature>
<dbReference type="InterPro" id="IPR041577">
    <property type="entry name" value="RT_RNaseH_2"/>
</dbReference>
<dbReference type="InterPro" id="IPR041588">
    <property type="entry name" value="Integrase_H2C2"/>
</dbReference>
<name>A0AAD8U2U1_LOLMU</name>
<dbReference type="Pfam" id="PF17921">
    <property type="entry name" value="Integrase_H2C2"/>
    <property type="match status" value="1"/>
</dbReference>
<evidence type="ECO:0000313" key="6">
    <source>
        <dbReference type="EMBL" id="KAK1698920.1"/>
    </source>
</evidence>
<evidence type="ECO:0000313" key="7">
    <source>
        <dbReference type="Proteomes" id="UP001231189"/>
    </source>
</evidence>
<feature type="region of interest" description="Disordered" evidence="2">
    <location>
        <begin position="81"/>
        <end position="101"/>
    </location>
</feature>
<dbReference type="Pfam" id="PF17919">
    <property type="entry name" value="RT_RNaseH_2"/>
    <property type="match status" value="1"/>
</dbReference>
<feature type="compositionally biased region" description="Basic and acidic residues" evidence="2">
    <location>
        <begin position="257"/>
        <end position="268"/>
    </location>
</feature>
<sequence length="713" mass="82946">MALVETEEARREREAKEKEEADAAARAENAPPPHPMLHPDFQQYMRAMEEDRRRYQESQSKNMQDFFTQVINDRGSEGKGVTLPDFQNARPLPFTSAPEPMDAEDWLMDTERKLKTVGCNDEEKIRYTTYLLSGPAASWWENLVAVHPPDKVFTWEEFKKKFWDAHVPDSVVELKKREFDELLQNTAPIMQYVRDFNRLSRYAPEDVDTEEKRKKRFMKGMNPYMKMQLRLARTAEFQELIDSAITFEDDYRQVQEDRRKRARIEPRKYPISKPTPDRSFKPRYRPTTEGIAVNPSKVQSVLEWKSPKNAKEIRGFLGMAGYYRRFIERFSKIAGPMTKLLKKNTPFVWTDECEASFQTLKDKLTTAPVLAVPEPGKDYTVYCDASKNGLGCVLMQDRKKELNMRQKRWLELIKDYDLTINYTPGKANVVADALSRKSTENQPTEWEIPKELRKELEDAQILFIQGDVTGSVATMRIMDEMYSDLKYEIIRKQADDLFIQEEIKRIGEGKPSEFHIGDFDSLYFQKRIFVPDDPEVKSTILKEAHETPYSIHPGSTKMYMDLKEMFWWNNMKREIAQYVSECHTCQRVKAEHQSPAGLLKPLEIPEWKWDEIGMDFVTGLPMTGKRKDMIWVIVDRLTKSAHFLAIDTKDTAEKLVDIYVKEIVNCDPEVEAINDGAPEGSYELVYEEPDLTGGVEGVDYGIVYGPDATEEKE</sequence>
<dbReference type="InterPro" id="IPR050951">
    <property type="entry name" value="Retrovirus_Pol_polyprotein"/>
</dbReference>
<dbReference type="Pfam" id="PF03732">
    <property type="entry name" value="Retrotrans_gag"/>
    <property type="match status" value="1"/>
</dbReference>
<evidence type="ECO:0000259" key="3">
    <source>
        <dbReference type="Pfam" id="PF03732"/>
    </source>
</evidence>
<evidence type="ECO:0000259" key="5">
    <source>
        <dbReference type="Pfam" id="PF17921"/>
    </source>
</evidence>
<protein>
    <submittedName>
        <fullName evidence="6">Uncharacterized protein</fullName>
    </submittedName>
</protein>
<dbReference type="InterPro" id="IPR036397">
    <property type="entry name" value="RNaseH_sf"/>
</dbReference>
<dbReference type="FunFam" id="3.30.70.270:FF:000020">
    <property type="entry name" value="Transposon Tf2-6 polyprotein-like Protein"/>
    <property type="match status" value="1"/>
</dbReference>
<proteinExistence type="predicted"/>
<dbReference type="GO" id="GO:0003676">
    <property type="term" value="F:nucleic acid binding"/>
    <property type="evidence" value="ECO:0007669"/>
    <property type="project" value="InterPro"/>
</dbReference>
<dbReference type="SUPFAM" id="SSF53098">
    <property type="entry name" value="Ribonuclease H-like"/>
    <property type="match status" value="1"/>
</dbReference>
<dbReference type="AlphaFoldDB" id="A0AAD8U2U1"/>
<organism evidence="6 7">
    <name type="scientific">Lolium multiflorum</name>
    <name type="common">Italian ryegrass</name>
    <name type="synonym">Lolium perenne subsp. multiflorum</name>
    <dbReference type="NCBI Taxonomy" id="4521"/>
    <lineage>
        <taxon>Eukaryota</taxon>
        <taxon>Viridiplantae</taxon>
        <taxon>Streptophyta</taxon>
        <taxon>Embryophyta</taxon>
        <taxon>Tracheophyta</taxon>
        <taxon>Spermatophyta</taxon>
        <taxon>Magnoliopsida</taxon>
        <taxon>Liliopsida</taxon>
        <taxon>Poales</taxon>
        <taxon>Poaceae</taxon>
        <taxon>BOP clade</taxon>
        <taxon>Pooideae</taxon>
        <taxon>Poodae</taxon>
        <taxon>Poeae</taxon>
        <taxon>Poeae Chloroplast Group 2 (Poeae type)</taxon>
        <taxon>Loliodinae</taxon>
        <taxon>Loliinae</taxon>
        <taxon>Lolium</taxon>
    </lineage>
</organism>
<comment type="caution">
    <text evidence="6">The sequence shown here is derived from an EMBL/GenBank/DDBJ whole genome shotgun (WGS) entry which is preliminary data.</text>
</comment>
<evidence type="ECO:0000259" key="4">
    <source>
        <dbReference type="Pfam" id="PF17919"/>
    </source>
</evidence>
<dbReference type="Gene3D" id="1.10.340.70">
    <property type="match status" value="1"/>
</dbReference>
<dbReference type="InterPro" id="IPR005162">
    <property type="entry name" value="Retrotrans_gag_dom"/>
</dbReference>
<dbReference type="Proteomes" id="UP001231189">
    <property type="component" value="Unassembled WGS sequence"/>
</dbReference>
<dbReference type="EMBL" id="JAUUTY010000001">
    <property type="protein sequence ID" value="KAK1698920.1"/>
    <property type="molecule type" value="Genomic_DNA"/>
</dbReference>
<feature type="compositionally biased region" description="Basic and acidic residues" evidence="2">
    <location>
        <begin position="7"/>
        <end position="25"/>
    </location>
</feature>